<name>A0A8J6A458_GALPY</name>
<reference evidence="1" key="1">
    <citation type="journal article" date="2021" name="Evol. Appl.">
        <title>The genome of the Pyrenean desman and the effects of bottlenecks and inbreeding on the genomic landscape of an endangered species.</title>
        <authorList>
            <person name="Escoda L."/>
            <person name="Castresana J."/>
        </authorList>
    </citation>
    <scope>NUCLEOTIDE SEQUENCE</scope>
    <source>
        <strain evidence="1">IBE-C5619</strain>
    </source>
</reference>
<keyword evidence="2" id="KW-1185">Reference proteome</keyword>
<evidence type="ECO:0000313" key="2">
    <source>
        <dbReference type="Proteomes" id="UP000700334"/>
    </source>
</evidence>
<comment type="caution">
    <text evidence="1">The sequence shown here is derived from an EMBL/GenBank/DDBJ whole genome shotgun (WGS) entry which is preliminary data.</text>
</comment>
<protein>
    <submittedName>
        <fullName evidence="1">Uncharacterized protein</fullName>
    </submittedName>
</protein>
<accession>A0A8J6A458</accession>
<dbReference type="EMBL" id="JAGFMF010011849">
    <property type="protein sequence ID" value="KAG8511245.1"/>
    <property type="molecule type" value="Genomic_DNA"/>
</dbReference>
<dbReference type="Proteomes" id="UP000700334">
    <property type="component" value="Unassembled WGS sequence"/>
</dbReference>
<dbReference type="OrthoDB" id="10568343at2759"/>
<proteinExistence type="predicted"/>
<evidence type="ECO:0000313" key="1">
    <source>
        <dbReference type="EMBL" id="KAG8511245.1"/>
    </source>
</evidence>
<dbReference type="AlphaFoldDB" id="A0A8J6A458"/>
<gene>
    <name evidence="1" type="ORF">J0S82_014287</name>
</gene>
<organism evidence="1 2">
    <name type="scientific">Galemys pyrenaicus</name>
    <name type="common">Iberian desman</name>
    <name type="synonym">Pyrenean desman</name>
    <dbReference type="NCBI Taxonomy" id="202257"/>
    <lineage>
        <taxon>Eukaryota</taxon>
        <taxon>Metazoa</taxon>
        <taxon>Chordata</taxon>
        <taxon>Craniata</taxon>
        <taxon>Vertebrata</taxon>
        <taxon>Euteleostomi</taxon>
        <taxon>Mammalia</taxon>
        <taxon>Eutheria</taxon>
        <taxon>Laurasiatheria</taxon>
        <taxon>Eulipotyphla</taxon>
        <taxon>Talpidae</taxon>
        <taxon>Galemys</taxon>
    </lineage>
</organism>
<sequence length="85" mass="9240">MSLGEKKEDMSIIEALETLGSDMARPARRSPLLTVDKSNKFDLCPHDAAPIGPESQPRCTYLRMSAPYFRCPPSGMRAGPQGGTT</sequence>